<gene>
    <name evidence="1" type="ORF">GIB67_000368</name>
</gene>
<dbReference type="AlphaFoldDB" id="A0A7J7LKF6"/>
<dbReference type="Proteomes" id="UP000541444">
    <property type="component" value="Unassembled WGS sequence"/>
</dbReference>
<comment type="caution">
    <text evidence="1">The sequence shown here is derived from an EMBL/GenBank/DDBJ whole genome shotgun (WGS) entry which is preliminary data.</text>
</comment>
<reference evidence="1 2" key="1">
    <citation type="journal article" date="2020" name="IScience">
        <title>Genome Sequencing of the Endangered Kingdonia uniflora (Circaeasteraceae, Ranunculales) Reveals Potential Mechanisms of Evolutionary Specialization.</title>
        <authorList>
            <person name="Sun Y."/>
            <person name="Deng T."/>
            <person name="Zhang A."/>
            <person name="Moore M.J."/>
            <person name="Landis J.B."/>
            <person name="Lin N."/>
            <person name="Zhang H."/>
            <person name="Zhang X."/>
            <person name="Huang J."/>
            <person name="Zhang X."/>
            <person name="Sun H."/>
            <person name="Wang H."/>
        </authorList>
    </citation>
    <scope>NUCLEOTIDE SEQUENCE [LARGE SCALE GENOMIC DNA]</scope>
    <source>
        <strain evidence="1">TB1705</strain>
        <tissue evidence="1">Leaf</tissue>
    </source>
</reference>
<sequence length="110" mass="12344">MYREDAEEAVQKLHNTILGEQVICVSLGRNMCNNVQGEGTQDMGSIVPAVEQKKHGPFSQPYVDKWDLLPPISTFQPFYLFLGKEVLHVPGGKTKNSPWLIVVESPSRFT</sequence>
<keyword evidence="2" id="KW-1185">Reference proteome</keyword>
<organism evidence="1 2">
    <name type="scientific">Kingdonia uniflora</name>
    <dbReference type="NCBI Taxonomy" id="39325"/>
    <lineage>
        <taxon>Eukaryota</taxon>
        <taxon>Viridiplantae</taxon>
        <taxon>Streptophyta</taxon>
        <taxon>Embryophyta</taxon>
        <taxon>Tracheophyta</taxon>
        <taxon>Spermatophyta</taxon>
        <taxon>Magnoliopsida</taxon>
        <taxon>Ranunculales</taxon>
        <taxon>Circaeasteraceae</taxon>
        <taxon>Kingdonia</taxon>
    </lineage>
</organism>
<proteinExistence type="predicted"/>
<name>A0A7J7LKF6_9MAGN</name>
<accession>A0A7J7LKF6</accession>
<dbReference type="EMBL" id="JACGCM010002218">
    <property type="protein sequence ID" value="KAF6143145.1"/>
    <property type="molecule type" value="Genomic_DNA"/>
</dbReference>
<evidence type="ECO:0000313" key="1">
    <source>
        <dbReference type="EMBL" id="KAF6143145.1"/>
    </source>
</evidence>
<protein>
    <submittedName>
        <fullName evidence="1">Uncharacterized protein</fullName>
    </submittedName>
</protein>
<evidence type="ECO:0000313" key="2">
    <source>
        <dbReference type="Proteomes" id="UP000541444"/>
    </source>
</evidence>